<comment type="caution">
    <text evidence="2">The sequence shown here is derived from an EMBL/GenBank/DDBJ whole genome shotgun (WGS) entry which is preliminary data.</text>
</comment>
<evidence type="ECO:0000313" key="2">
    <source>
        <dbReference type="EMBL" id="TRM63343.1"/>
    </source>
</evidence>
<proteinExistence type="predicted"/>
<feature type="region of interest" description="Disordered" evidence="1">
    <location>
        <begin position="275"/>
        <end position="312"/>
    </location>
</feature>
<feature type="compositionally biased region" description="Acidic residues" evidence="1">
    <location>
        <begin position="151"/>
        <end position="169"/>
    </location>
</feature>
<gene>
    <name evidence="2" type="ORF">BD626DRAFT_537205</name>
</gene>
<keyword evidence="3" id="KW-1185">Reference proteome</keyword>
<feature type="region of interest" description="Disordered" evidence="1">
    <location>
        <begin position="1"/>
        <end position="171"/>
    </location>
</feature>
<evidence type="ECO:0000256" key="1">
    <source>
        <dbReference type="SAM" id="MobiDB-lite"/>
    </source>
</evidence>
<reference evidence="2 3" key="1">
    <citation type="journal article" date="2019" name="New Phytol.">
        <title>Comparative genomics reveals unique wood-decay strategies and fruiting body development in the Schizophyllaceae.</title>
        <authorList>
            <person name="Almasi E."/>
            <person name="Sahu N."/>
            <person name="Krizsan K."/>
            <person name="Balint B."/>
            <person name="Kovacs G.M."/>
            <person name="Kiss B."/>
            <person name="Cseklye J."/>
            <person name="Drula E."/>
            <person name="Henrissat B."/>
            <person name="Nagy I."/>
            <person name="Chovatia M."/>
            <person name="Adam C."/>
            <person name="LaButti K."/>
            <person name="Lipzen A."/>
            <person name="Riley R."/>
            <person name="Grigoriev I.V."/>
            <person name="Nagy L.G."/>
        </authorList>
    </citation>
    <scope>NUCLEOTIDE SEQUENCE [LARGE SCALE GENOMIC DNA]</scope>
    <source>
        <strain evidence="2 3">NL-1724</strain>
    </source>
</reference>
<accession>A0A550CEV7</accession>
<protein>
    <submittedName>
        <fullName evidence="2">Uncharacterized protein</fullName>
    </submittedName>
</protein>
<dbReference type="EMBL" id="VDMD01000010">
    <property type="protein sequence ID" value="TRM63343.1"/>
    <property type="molecule type" value="Genomic_DNA"/>
</dbReference>
<dbReference type="Proteomes" id="UP000320762">
    <property type="component" value="Unassembled WGS sequence"/>
</dbReference>
<feature type="compositionally biased region" description="Basic residues" evidence="1">
    <location>
        <begin position="283"/>
        <end position="292"/>
    </location>
</feature>
<organism evidence="2 3">
    <name type="scientific">Schizophyllum amplum</name>
    <dbReference type="NCBI Taxonomy" id="97359"/>
    <lineage>
        <taxon>Eukaryota</taxon>
        <taxon>Fungi</taxon>
        <taxon>Dikarya</taxon>
        <taxon>Basidiomycota</taxon>
        <taxon>Agaricomycotina</taxon>
        <taxon>Agaricomycetes</taxon>
        <taxon>Agaricomycetidae</taxon>
        <taxon>Agaricales</taxon>
        <taxon>Schizophyllaceae</taxon>
        <taxon>Schizophyllum</taxon>
    </lineage>
</organism>
<dbReference type="OrthoDB" id="3027237at2759"/>
<sequence>MPLTQRKNSRGKGGKSAKSRSSSGQPAQESQATTAGVPTVPGKENHAPPVPRPKPKPIVKHQSQLDDGVDDAPPVSDPIGDSEAAETLLAFSGQPSTEEQEPATSYEPDSPPLQPPPAEDDNELPETVAVSETRPVVVRQPKARAAREPVTLEDDSEDSDQPVDDDFDVPVEVPYGEGTRRVKGISTKTTFDEFNTLISHRMNIPLNKCVGFGYVASWLPKNPKPKPKSLEDDDDYTYMVEEVYQHCKDALKKSKGKTIKPFVITLVRMSEVAVSTTKGDSKKSKKGKGRRARPADSSDSESDVVEKSTESETKLLREIERRHGHCDECGQGVVCAVVDGGRHYILTHKDKASWVALCMKHCATVQTIPLEELGITSKSVELQRQTKKKATAAATRQWQGCNPGCCRADPHPDPGGFQPLARGQGFRRVNNIQIAK</sequence>
<dbReference type="AlphaFoldDB" id="A0A550CEV7"/>
<name>A0A550CEV7_9AGAR</name>
<feature type="compositionally biased region" description="Polar residues" evidence="1">
    <location>
        <begin position="25"/>
        <end position="36"/>
    </location>
</feature>
<evidence type="ECO:0000313" key="3">
    <source>
        <dbReference type="Proteomes" id="UP000320762"/>
    </source>
</evidence>
<feature type="compositionally biased region" description="Basic residues" evidence="1">
    <location>
        <begin position="7"/>
        <end position="18"/>
    </location>
</feature>